<dbReference type="FunFam" id="3.30.70.20:FF:000039">
    <property type="entry name" value="Chaperone protein DnaJ"/>
    <property type="match status" value="1"/>
</dbReference>
<evidence type="ECO:0000256" key="2">
    <source>
        <dbReference type="SAM" id="Phobius"/>
    </source>
</evidence>
<keyword evidence="2" id="KW-1133">Transmembrane helix</keyword>
<dbReference type="HOGENOM" id="CLU_588446_0_0_1"/>
<feature type="transmembrane region" description="Helical" evidence="2">
    <location>
        <begin position="439"/>
        <end position="465"/>
    </location>
</feature>
<name>D7TEX4_VITVI</name>
<organism evidence="4 5">
    <name type="scientific">Vitis vinifera</name>
    <name type="common">Grape</name>
    <dbReference type="NCBI Taxonomy" id="29760"/>
    <lineage>
        <taxon>Eukaryota</taxon>
        <taxon>Viridiplantae</taxon>
        <taxon>Streptophyta</taxon>
        <taxon>Embryophyta</taxon>
        <taxon>Tracheophyta</taxon>
        <taxon>Spermatophyta</taxon>
        <taxon>Magnoliopsida</taxon>
        <taxon>eudicotyledons</taxon>
        <taxon>Gunneridae</taxon>
        <taxon>Pentapetalae</taxon>
        <taxon>rosids</taxon>
        <taxon>Vitales</taxon>
        <taxon>Vitaceae</taxon>
        <taxon>Viteae</taxon>
        <taxon>Vitis</taxon>
    </lineage>
</organism>
<evidence type="ECO:0000313" key="4">
    <source>
        <dbReference type="EMBL" id="CBI29047.3"/>
    </source>
</evidence>
<dbReference type="ExpressionAtlas" id="D7TEX4">
    <property type="expression patterns" value="baseline and differential"/>
</dbReference>
<dbReference type="Pfam" id="PF00226">
    <property type="entry name" value="DnaJ"/>
    <property type="match status" value="1"/>
</dbReference>
<dbReference type="OMA" id="QWADSEH"/>
<dbReference type="SUPFAM" id="SSF46565">
    <property type="entry name" value="Chaperone J-domain"/>
    <property type="match status" value="1"/>
</dbReference>
<dbReference type="PROSITE" id="PS50076">
    <property type="entry name" value="DNAJ_2"/>
    <property type="match status" value="1"/>
</dbReference>
<dbReference type="Gene3D" id="1.10.287.110">
    <property type="entry name" value="DnaJ domain"/>
    <property type="match status" value="1"/>
</dbReference>
<dbReference type="PANTHER" id="PTHR45295:SF1">
    <property type="entry name" value="CHAPERONE PROTEIN DNAJ C76, CHLOROPLASTIC"/>
    <property type="match status" value="1"/>
</dbReference>
<dbReference type="OrthoDB" id="376357at2759"/>
<evidence type="ECO:0000259" key="3">
    <source>
        <dbReference type="PROSITE" id="PS50076"/>
    </source>
</evidence>
<feature type="domain" description="J" evidence="3">
    <location>
        <begin position="64"/>
        <end position="127"/>
    </location>
</feature>
<keyword evidence="2" id="KW-0812">Transmembrane</keyword>
<dbReference type="eggNOG" id="KOG0716">
    <property type="taxonomic scope" value="Eukaryota"/>
</dbReference>
<dbReference type="SUPFAM" id="SSF54862">
    <property type="entry name" value="4Fe-4S ferredoxins"/>
    <property type="match status" value="1"/>
</dbReference>
<keyword evidence="2" id="KW-0472">Membrane</keyword>
<dbReference type="EMBL" id="FN595766">
    <property type="protein sequence ID" value="CBI29047.3"/>
    <property type="molecule type" value="Genomic_DNA"/>
</dbReference>
<dbReference type="FunCoup" id="D7TEX4">
    <property type="interactions" value="142"/>
</dbReference>
<dbReference type="InParanoid" id="D7TEX4"/>
<feature type="region of interest" description="Disordered" evidence="1">
    <location>
        <begin position="372"/>
        <end position="403"/>
    </location>
</feature>
<dbReference type="Pfam" id="PF13370">
    <property type="entry name" value="Fer4_13"/>
    <property type="match status" value="1"/>
</dbReference>
<dbReference type="PaxDb" id="29760-VIT_10s0042g00960.t01"/>
<sequence length="498" mass="54930">MPSTCLPLYTPTSSIITRISTPRSAGLTFHHATTLRKLHGNNSITCKASSSSSSSSLSSLVDFDLYDLLGIESSSDQWQIKMAYRKLQKRCHPDIAGPAGHDMAIILNEVYSVLSDPNLRLAYDKEQAKIARLRGYTGKPLYSVWYGSESEERAVFVDEVKCVGCLKCALFAEKTFAIESVYGRARVVAQWADPEYKIQQAIDACPVDCISMVERSNLAALEFLMSKQPRGSVRMSAGNAVGACVSNIFVDVKKFQTRFHDAMDKASTHGSKEKDDQREARISAIQTIRSITNWLYWQAPTGGSDSGQSLTRVAGRLSGPNFNKLRDAAAARKQARESTEPRSRTMPSYIYDAEYWVPSTLALPATNQNNDLASKAASSESSPPSKQWKGKSKKDHGVSKNNRRSSTIWQIPLATATIAAVVVRFQLGEGAVGELKEHIGGSLALYIVNSSWLQVVLAGVTWYLIGTYMVELLEVIRNRDKCKNTDITHFVVRSIHVA</sequence>
<dbReference type="InterPro" id="IPR001623">
    <property type="entry name" value="DnaJ_domain"/>
</dbReference>
<accession>D7TEX4</accession>
<dbReference type="STRING" id="29760.D7TEX4"/>
<reference evidence="5" key="1">
    <citation type="journal article" date="2007" name="Nature">
        <title>The grapevine genome sequence suggests ancestral hexaploidization in major angiosperm phyla.</title>
        <authorList>
            <consortium name="The French-Italian Public Consortium for Grapevine Genome Characterization."/>
            <person name="Jaillon O."/>
            <person name="Aury J.-M."/>
            <person name="Noel B."/>
            <person name="Policriti A."/>
            <person name="Clepet C."/>
            <person name="Casagrande A."/>
            <person name="Choisne N."/>
            <person name="Aubourg S."/>
            <person name="Vitulo N."/>
            <person name="Jubin C."/>
            <person name="Vezzi A."/>
            <person name="Legeai F."/>
            <person name="Hugueney P."/>
            <person name="Dasilva C."/>
            <person name="Horner D."/>
            <person name="Mica E."/>
            <person name="Jublot D."/>
            <person name="Poulain J."/>
            <person name="Bruyere C."/>
            <person name="Billault A."/>
            <person name="Segurens B."/>
            <person name="Gouyvenoux M."/>
            <person name="Ugarte E."/>
            <person name="Cattonaro F."/>
            <person name="Anthouard V."/>
            <person name="Vico V."/>
            <person name="Del Fabbro C."/>
            <person name="Alaux M."/>
            <person name="Di Gaspero G."/>
            <person name="Dumas V."/>
            <person name="Felice N."/>
            <person name="Paillard S."/>
            <person name="Juman I."/>
            <person name="Moroldo M."/>
            <person name="Scalabrin S."/>
            <person name="Canaguier A."/>
            <person name="Le Clainche I."/>
            <person name="Malacrida G."/>
            <person name="Durand E."/>
            <person name="Pesole G."/>
            <person name="Laucou V."/>
            <person name="Chatelet P."/>
            <person name="Merdinoglu D."/>
            <person name="Delledonne M."/>
            <person name="Pezzotti M."/>
            <person name="Lecharny A."/>
            <person name="Scarpelli C."/>
            <person name="Artiguenave F."/>
            <person name="Pe M.E."/>
            <person name="Valle G."/>
            <person name="Morgante M."/>
            <person name="Caboche M."/>
            <person name="Adam-Blondon A.-F."/>
            <person name="Weissenbach J."/>
            <person name="Quetier F."/>
            <person name="Wincker P."/>
        </authorList>
    </citation>
    <scope>NUCLEOTIDE SEQUENCE [LARGE SCALE GENOMIC DNA]</scope>
    <source>
        <strain evidence="5">cv. Pinot noir / PN40024</strain>
    </source>
</reference>
<dbReference type="SMART" id="SM00271">
    <property type="entry name" value="DnaJ"/>
    <property type="match status" value="1"/>
</dbReference>
<feature type="compositionally biased region" description="Low complexity" evidence="1">
    <location>
        <begin position="373"/>
        <end position="386"/>
    </location>
</feature>
<dbReference type="Proteomes" id="UP000009183">
    <property type="component" value="Chromosome 10"/>
</dbReference>
<dbReference type="InterPro" id="IPR036869">
    <property type="entry name" value="J_dom_sf"/>
</dbReference>
<proteinExistence type="predicted"/>
<gene>
    <name evidence="4" type="ordered locus">VIT_10s0042g00960</name>
</gene>
<evidence type="ECO:0000256" key="1">
    <source>
        <dbReference type="SAM" id="MobiDB-lite"/>
    </source>
</evidence>
<dbReference type="CDD" id="cd06257">
    <property type="entry name" value="DnaJ"/>
    <property type="match status" value="1"/>
</dbReference>
<dbReference type="AlphaFoldDB" id="D7TEX4"/>
<dbReference type="PANTHER" id="PTHR45295">
    <property type="entry name" value="CHAPERONE PROTEIN DNAJ C76, CHLOROPLASTIC"/>
    <property type="match status" value="1"/>
</dbReference>
<keyword evidence="5" id="KW-1185">Reference proteome</keyword>
<dbReference type="Gene3D" id="3.30.70.20">
    <property type="match status" value="1"/>
</dbReference>
<evidence type="ECO:0000313" key="5">
    <source>
        <dbReference type="Proteomes" id="UP000009183"/>
    </source>
</evidence>
<protein>
    <recommendedName>
        <fullName evidence="3">J domain-containing protein</fullName>
    </recommendedName>
</protein>